<protein>
    <submittedName>
        <fullName evidence="3">DNA binding domain-containing protein, excisionase family</fullName>
    </submittedName>
</protein>
<dbReference type="EMBL" id="FOSX01000199">
    <property type="protein sequence ID" value="SFL62011.1"/>
    <property type="molecule type" value="Genomic_DNA"/>
</dbReference>
<evidence type="ECO:0000313" key="4">
    <source>
        <dbReference type="Proteomes" id="UP000198861"/>
    </source>
</evidence>
<proteinExistence type="predicted"/>
<dbReference type="Proteomes" id="UP000198861">
    <property type="component" value="Unassembled WGS sequence"/>
</dbReference>
<dbReference type="GO" id="GO:0003677">
    <property type="term" value="F:DNA binding"/>
    <property type="evidence" value="ECO:0007669"/>
    <property type="project" value="InterPro"/>
</dbReference>
<evidence type="ECO:0000259" key="1">
    <source>
        <dbReference type="Pfam" id="PF12728"/>
    </source>
</evidence>
<dbReference type="Pfam" id="PF12728">
    <property type="entry name" value="HTH_17"/>
    <property type="match status" value="1"/>
</dbReference>
<evidence type="ECO:0000313" key="2">
    <source>
        <dbReference type="EMBL" id="SFB65135.1"/>
    </source>
</evidence>
<dbReference type="AlphaFoldDB" id="A0A1I4J711"/>
<accession>A0A1I4J711</accession>
<feature type="domain" description="Helix-turn-helix" evidence="1">
    <location>
        <begin position="84"/>
        <end position="132"/>
    </location>
</feature>
<dbReference type="Proteomes" id="UP000199579">
    <property type="component" value="Unassembled WGS sequence"/>
</dbReference>
<dbReference type="RefSeq" id="WP_090944932.1">
    <property type="nucleotide sequence ID" value="NZ_FOKJ01000184.1"/>
</dbReference>
<dbReference type="NCBIfam" id="TIGR01764">
    <property type="entry name" value="excise"/>
    <property type="match status" value="1"/>
</dbReference>
<dbReference type="InterPro" id="IPR041657">
    <property type="entry name" value="HTH_17"/>
</dbReference>
<sequence>MTLADLDRTMLPGDKEIAAAVESRRQLAAFLSTKLETQRIEIVDAEQRPHTLQLPVFALRLLDEILSELAMGNAVKIVPTHAELTTQEGADLLNVSRPYLVKLLDENVIPHTKVGRHRRVKFADLMEYKQRRDAESRQAMDELAAQAQELGMGMGYE</sequence>
<evidence type="ECO:0000313" key="3">
    <source>
        <dbReference type="EMBL" id="SFL62011.1"/>
    </source>
</evidence>
<reference evidence="3 5" key="1">
    <citation type="submission" date="2016-10" db="EMBL/GenBank/DDBJ databases">
        <authorList>
            <person name="de Groot N.N."/>
        </authorList>
    </citation>
    <scope>NUCLEOTIDE SEQUENCE [LARGE SCALE GENOMIC DNA]</scope>
    <source>
        <strain evidence="3 5">DSM 381</strain>
    </source>
</reference>
<evidence type="ECO:0000313" key="5">
    <source>
        <dbReference type="Proteomes" id="UP000199579"/>
    </source>
</evidence>
<keyword evidence="4" id="KW-1185">Reference proteome</keyword>
<reference evidence="2 4" key="2">
    <citation type="submission" date="2016-10" db="EMBL/GenBank/DDBJ databases">
        <authorList>
            <person name="Varghese N."/>
            <person name="Submissions S."/>
        </authorList>
    </citation>
    <scope>NUCLEOTIDE SEQUENCE [LARGE SCALE GENOMIC DNA]</scope>
    <source>
        <strain evidence="2 4">DSM 282</strain>
    </source>
</reference>
<dbReference type="InterPro" id="IPR010093">
    <property type="entry name" value="SinI_DNA-bd"/>
</dbReference>
<organism evidence="3 5">
    <name type="scientific">Azotobacter beijerinckii</name>
    <dbReference type="NCBI Taxonomy" id="170623"/>
    <lineage>
        <taxon>Bacteria</taxon>
        <taxon>Pseudomonadati</taxon>
        <taxon>Pseudomonadota</taxon>
        <taxon>Gammaproteobacteria</taxon>
        <taxon>Pseudomonadales</taxon>
        <taxon>Pseudomonadaceae</taxon>
        <taxon>Azotobacter</taxon>
    </lineage>
</organism>
<gene>
    <name evidence="2" type="ORF">SAMN04244571_04771</name>
    <name evidence="3" type="ORF">SAMN04244574_04770</name>
</gene>
<name>A0A1I4J711_9GAMM</name>
<dbReference type="EMBL" id="FOKJ01000184">
    <property type="protein sequence ID" value="SFB65135.1"/>
    <property type="molecule type" value="Genomic_DNA"/>
</dbReference>